<reference evidence="1" key="1">
    <citation type="submission" date="2021-06" db="EMBL/GenBank/DDBJ databases">
        <authorList>
            <person name="Kallberg Y."/>
            <person name="Tangrot J."/>
            <person name="Rosling A."/>
        </authorList>
    </citation>
    <scope>NUCLEOTIDE SEQUENCE</scope>
    <source>
        <strain evidence="1">MA453B</strain>
    </source>
</reference>
<evidence type="ECO:0000313" key="1">
    <source>
        <dbReference type="EMBL" id="CAG8787784.1"/>
    </source>
</evidence>
<protein>
    <submittedName>
        <fullName evidence="1">11699_t:CDS:1</fullName>
    </submittedName>
</protein>
<dbReference type="AlphaFoldDB" id="A0A9N9JLL6"/>
<comment type="caution">
    <text evidence="1">The sequence shown here is derived from an EMBL/GenBank/DDBJ whole genome shotgun (WGS) entry which is preliminary data.</text>
</comment>
<name>A0A9N9JLL6_9GLOM</name>
<accession>A0A9N9JLL6</accession>
<dbReference type="EMBL" id="CAJVPY010025134">
    <property type="protein sequence ID" value="CAG8787784.1"/>
    <property type="molecule type" value="Genomic_DNA"/>
</dbReference>
<keyword evidence="2" id="KW-1185">Reference proteome</keyword>
<dbReference type="Proteomes" id="UP000789405">
    <property type="component" value="Unassembled WGS sequence"/>
</dbReference>
<organism evidence="1 2">
    <name type="scientific">Dentiscutata erythropus</name>
    <dbReference type="NCBI Taxonomy" id="1348616"/>
    <lineage>
        <taxon>Eukaryota</taxon>
        <taxon>Fungi</taxon>
        <taxon>Fungi incertae sedis</taxon>
        <taxon>Mucoromycota</taxon>
        <taxon>Glomeromycotina</taxon>
        <taxon>Glomeromycetes</taxon>
        <taxon>Diversisporales</taxon>
        <taxon>Gigasporaceae</taxon>
        <taxon>Dentiscutata</taxon>
    </lineage>
</organism>
<gene>
    <name evidence="1" type="ORF">DERYTH_LOCUS20773</name>
</gene>
<sequence length="52" mass="6293">MTVAEEDNERYNPEYCYCYKRGIEIKNDKQYHLFDPGELNLFVEMNKLDKGK</sequence>
<evidence type="ECO:0000313" key="2">
    <source>
        <dbReference type="Proteomes" id="UP000789405"/>
    </source>
</evidence>
<proteinExistence type="predicted"/>
<feature type="non-terminal residue" evidence="1">
    <location>
        <position position="52"/>
    </location>
</feature>